<dbReference type="Gene3D" id="3.90.25.10">
    <property type="entry name" value="UDP-galactose 4-epimerase, domain 1"/>
    <property type="match status" value="1"/>
</dbReference>
<reference evidence="8 9" key="1">
    <citation type="submission" date="2022-12" db="EMBL/GenBank/DDBJ databases">
        <title>Chitinophagaceae gen. sp. nov., a new member of the family Chitinophagaceae, isolated from soil in a chemical factory.</title>
        <authorList>
            <person name="Ke Z."/>
        </authorList>
    </citation>
    <scope>NUCLEOTIDE SEQUENCE [LARGE SCALE GENOMIC DNA]</scope>
    <source>
        <strain evidence="8 9">LY-5</strain>
    </source>
</reference>
<dbReference type="SUPFAM" id="SSF51735">
    <property type="entry name" value="NAD(P)-binding Rossmann-fold domains"/>
    <property type="match status" value="1"/>
</dbReference>
<evidence type="ECO:0000256" key="4">
    <source>
        <dbReference type="ARBA" id="ARBA00017099"/>
    </source>
</evidence>
<evidence type="ECO:0000256" key="6">
    <source>
        <dbReference type="RuleBase" id="RU364082"/>
    </source>
</evidence>
<dbReference type="InterPro" id="IPR029903">
    <property type="entry name" value="RmlD-like-bd"/>
</dbReference>
<comment type="catalytic activity">
    <reaction evidence="5">
        <text>dTDP-beta-L-rhamnose + NADP(+) = dTDP-4-dehydro-beta-L-rhamnose + NADPH + H(+)</text>
        <dbReference type="Rhea" id="RHEA:21796"/>
        <dbReference type="ChEBI" id="CHEBI:15378"/>
        <dbReference type="ChEBI" id="CHEBI:57510"/>
        <dbReference type="ChEBI" id="CHEBI:57783"/>
        <dbReference type="ChEBI" id="CHEBI:58349"/>
        <dbReference type="ChEBI" id="CHEBI:62830"/>
        <dbReference type="EC" id="1.1.1.133"/>
    </reaction>
</comment>
<evidence type="ECO:0000313" key="9">
    <source>
        <dbReference type="Proteomes" id="UP001210231"/>
    </source>
</evidence>
<name>A0ABT4UEQ1_9BACT</name>
<organism evidence="8 9">
    <name type="scientific">Polluticaenibacter yanchengensis</name>
    <dbReference type="NCBI Taxonomy" id="3014562"/>
    <lineage>
        <taxon>Bacteria</taxon>
        <taxon>Pseudomonadati</taxon>
        <taxon>Bacteroidota</taxon>
        <taxon>Chitinophagia</taxon>
        <taxon>Chitinophagales</taxon>
        <taxon>Chitinophagaceae</taxon>
        <taxon>Polluticaenibacter</taxon>
    </lineage>
</organism>
<keyword evidence="6" id="KW-0521">NADP</keyword>
<dbReference type="InterPro" id="IPR036291">
    <property type="entry name" value="NAD(P)-bd_dom_sf"/>
</dbReference>
<dbReference type="Pfam" id="PF04321">
    <property type="entry name" value="RmlD_sub_bind"/>
    <property type="match status" value="1"/>
</dbReference>
<evidence type="ECO:0000259" key="7">
    <source>
        <dbReference type="Pfam" id="PF04321"/>
    </source>
</evidence>
<comment type="pathway">
    <text evidence="1 6">Carbohydrate biosynthesis; dTDP-L-rhamnose biosynthesis.</text>
</comment>
<comment type="similarity">
    <text evidence="2 6">Belongs to the dTDP-4-dehydrorhamnose reductase family.</text>
</comment>
<proteinExistence type="inferred from homology"/>
<keyword evidence="9" id="KW-1185">Reference proteome</keyword>
<feature type="domain" description="RmlD-like substrate binding" evidence="7">
    <location>
        <begin position="5"/>
        <end position="284"/>
    </location>
</feature>
<dbReference type="EC" id="1.1.1.133" evidence="3 6"/>
<keyword evidence="6 8" id="KW-0560">Oxidoreductase</keyword>
<evidence type="ECO:0000256" key="1">
    <source>
        <dbReference type="ARBA" id="ARBA00004781"/>
    </source>
</evidence>
<accession>A0ABT4UEQ1</accession>
<dbReference type="PANTHER" id="PTHR10491">
    <property type="entry name" value="DTDP-4-DEHYDRORHAMNOSE REDUCTASE"/>
    <property type="match status" value="1"/>
</dbReference>
<comment type="caution">
    <text evidence="8">The sequence shown here is derived from an EMBL/GenBank/DDBJ whole genome shotgun (WGS) entry which is preliminary data.</text>
</comment>
<dbReference type="Proteomes" id="UP001210231">
    <property type="component" value="Unassembled WGS sequence"/>
</dbReference>
<comment type="function">
    <text evidence="6">Catalyzes the reduction of dTDP-6-deoxy-L-lyxo-4-hexulose to yield dTDP-L-rhamnose.</text>
</comment>
<dbReference type="InterPro" id="IPR005913">
    <property type="entry name" value="dTDP_dehydrorham_reduct"/>
</dbReference>
<evidence type="ECO:0000256" key="3">
    <source>
        <dbReference type="ARBA" id="ARBA00012929"/>
    </source>
</evidence>
<gene>
    <name evidence="8" type="primary">rfbD</name>
    <name evidence="8" type="ORF">O3P16_00640</name>
</gene>
<dbReference type="NCBIfam" id="TIGR01214">
    <property type="entry name" value="rmlD"/>
    <property type="match status" value="1"/>
</dbReference>
<evidence type="ECO:0000256" key="5">
    <source>
        <dbReference type="ARBA" id="ARBA00048200"/>
    </source>
</evidence>
<dbReference type="PANTHER" id="PTHR10491:SF4">
    <property type="entry name" value="METHIONINE ADENOSYLTRANSFERASE 2 SUBUNIT BETA"/>
    <property type="match status" value="1"/>
</dbReference>
<sequence length="288" mass="31794">MHTKKILVTGANGQLGQCLQEISSVYPQYDFVFADRTLMPLDKQAQMAEYINDIQPDIIINTAAYTAVDKAESEPELAFAVNADAVGFLGELTAQKNIKLIHISTDYVFNGEGVTPYLENHSTAPINIYGASKLKGEQLLLAANPEACIIRTSWVYSQYGNNFVKTMLRLLNSRESINVVNDQVGSPTNAMDLANAIMTIAGQEDISGIYHFANTGVISWYDFAKTIGREIKSACVVNAIPSKDYPTPARRPYYSVMDTSKISLKLKTEIPDWLSSLKKTLDLLQHTG</sequence>
<dbReference type="GO" id="GO:0008831">
    <property type="term" value="F:dTDP-4-dehydrorhamnose reductase activity"/>
    <property type="evidence" value="ECO:0007669"/>
    <property type="project" value="UniProtKB-EC"/>
</dbReference>
<dbReference type="CDD" id="cd05254">
    <property type="entry name" value="dTDP_HR_like_SDR_e"/>
    <property type="match status" value="1"/>
</dbReference>
<dbReference type="Gene3D" id="3.40.50.720">
    <property type="entry name" value="NAD(P)-binding Rossmann-like Domain"/>
    <property type="match status" value="1"/>
</dbReference>
<evidence type="ECO:0000313" key="8">
    <source>
        <dbReference type="EMBL" id="MDA3613296.1"/>
    </source>
</evidence>
<dbReference type="RefSeq" id="WP_407029628.1">
    <property type="nucleotide sequence ID" value="NZ_JAQGEF010000001.1"/>
</dbReference>
<dbReference type="EMBL" id="JAQGEF010000001">
    <property type="protein sequence ID" value="MDA3613296.1"/>
    <property type="molecule type" value="Genomic_DNA"/>
</dbReference>
<evidence type="ECO:0000256" key="2">
    <source>
        <dbReference type="ARBA" id="ARBA00010944"/>
    </source>
</evidence>
<protein>
    <recommendedName>
        <fullName evidence="4 6">dTDP-4-dehydrorhamnose reductase</fullName>
        <ecNumber evidence="3 6">1.1.1.133</ecNumber>
    </recommendedName>
</protein>